<dbReference type="PANTHER" id="PTHR24412">
    <property type="entry name" value="KELCH PROTEIN"/>
    <property type="match status" value="1"/>
</dbReference>
<dbReference type="SMART" id="SM00225">
    <property type="entry name" value="BTB"/>
    <property type="match status" value="1"/>
</dbReference>
<evidence type="ECO:0000313" key="6">
    <source>
        <dbReference type="Proteomes" id="UP001318040"/>
    </source>
</evidence>
<dbReference type="InterPro" id="IPR015915">
    <property type="entry name" value="Kelch-typ_b-propeller"/>
</dbReference>
<dbReference type="InterPro" id="IPR011333">
    <property type="entry name" value="SKP1/BTB/POZ_sf"/>
</dbReference>
<dbReference type="GO" id="GO:0005737">
    <property type="term" value="C:cytoplasm"/>
    <property type="evidence" value="ECO:0007669"/>
    <property type="project" value="UniProtKB-SubCell"/>
</dbReference>
<dbReference type="Gene3D" id="3.30.710.10">
    <property type="entry name" value="Potassium Channel Kv1.1, Chain A"/>
    <property type="match status" value="1"/>
</dbReference>
<accession>A0AAJ7WMA3</accession>
<dbReference type="FunFam" id="1.25.40.420:FF:000001">
    <property type="entry name" value="Kelch-like family member 12"/>
    <property type="match status" value="1"/>
</dbReference>
<dbReference type="FunFam" id="3.30.710.10:FF:000006">
    <property type="entry name" value="Kelch repeat and BTB domain-containing 6"/>
    <property type="match status" value="1"/>
</dbReference>
<dbReference type="PROSITE" id="PS50097">
    <property type="entry name" value="BTB"/>
    <property type="match status" value="1"/>
</dbReference>
<dbReference type="SUPFAM" id="SSF117281">
    <property type="entry name" value="Kelch motif"/>
    <property type="match status" value="1"/>
</dbReference>
<evidence type="ECO:0000256" key="2">
    <source>
        <dbReference type="ARBA" id="ARBA00022441"/>
    </source>
</evidence>
<dbReference type="RefSeq" id="XP_032801758.1">
    <property type="nucleotide sequence ID" value="XM_032945867.1"/>
</dbReference>
<dbReference type="SMART" id="SM00875">
    <property type="entry name" value="BACK"/>
    <property type="match status" value="1"/>
</dbReference>
<name>A0AAJ7WMA3_PETMA</name>
<dbReference type="Pfam" id="PF07707">
    <property type="entry name" value="BACK"/>
    <property type="match status" value="1"/>
</dbReference>
<dbReference type="FunFam" id="2.120.10.80:FF:000025">
    <property type="entry name" value="Kelch-like family member 41"/>
    <property type="match status" value="1"/>
</dbReference>
<dbReference type="InterPro" id="IPR011705">
    <property type="entry name" value="BACK"/>
</dbReference>
<comment type="subcellular location">
    <subcellularLocation>
        <location evidence="1">Cytoplasm</location>
    </subcellularLocation>
</comment>
<dbReference type="Pfam" id="PF00651">
    <property type="entry name" value="BTB"/>
    <property type="match status" value="1"/>
</dbReference>
<dbReference type="SMART" id="SM00612">
    <property type="entry name" value="Kelch"/>
    <property type="match status" value="3"/>
</dbReference>
<dbReference type="KEGG" id="pmrn:116938571"/>
<evidence type="ECO:0000259" key="5">
    <source>
        <dbReference type="PROSITE" id="PS50097"/>
    </source>
</evidence>
<dbReference type="InterPro" id="IPR000210">
    <property type="entry name" value="BTB/POZ_dom"/>
</dbReference>
<organism evidence="6 7">
    <name type="scientific">Petromyzon marinus</name>
    <name type="common">Sea lamprey</name>
    <dbReference type="NCBI Taxonomy" id="7757"/>
    <lineage>
        <taxon>Eukaryota</taxon>
        <taxon>Metazoa</taxon>
        <taxon>Chordata</taxon>
        <taxon>Craniata</taxon>
        <taxon>Vertebrata</taxon>
        <taxon>Cyclostomata</taxon>
        <taxon>Hyperoartia</taxon>
        <taxon>Petromyzontiformes</taxon>
        <taxon>Petromyzontidae</taxon>
        <taxon>Petromyzon</taxon>
    </lineage>
</organism>
<dbReference type="CTD" id="10324"/>
<dbReference type="InterPro" id="IPR017096">
    <property type="entry name" value="BTB-kelch_protein"/>
</dbReference>
<dbReference type="PANTHER" id="PTHR24412:SF463">
    <property type="entry name" value="KELCH-LIKE PROTEIN 40A"/>
    <property type="match status" value="1"/>
</dbReference>
<keyword evidence="6" id="KW-1185">Reference proteome</keyword>
<evidence type="ECO:0000256" key="1">
    <source>
        <dbReference type="ARBA" id="ARBA00004496"/>
    </source>
</evidence>
<sequence length="633" mass="70837">MDPRVAALKSMEEELRVYQTTLLQDGFRDLLDEGKMIDCELKVGDKKLPCHRQVLAACSPYFREILLSEEPEESGKKKATVTAKKEVVLDDVDPTVLEMILRYLYTSEIAITDENVQDIFAVANMFQIPSIFTVCVSYLQRRLGLSNCLAVFRLGLLLDCPRLAVSARDFIAERFGALCKDADFLQLSAQELIPIVACDGLNVEKEEMVWEAFVGWVKHDKEERVKSLPDLFDCIRFRLMAKDFVRDHVEKSDLVKANPDLQKKLKLVKDAFEGKMPEPQPVATVGKSNTDGKAGATVNGDVEAVDDEQAALLPSILNDNKRLGMYARHLILLVNDEAAVAYDPTENECYLAALSGEQVPKNHVSLVTRENQLFLAGGLYYDEENKDQPYQSYFVQLDNLEGDWMGMPPMPSPRVLFGLGESENSIYAIGGKELTGDVTLDSVLCYDRKSFKWGESDPLPFKVYGHTVVSNKDLVYVLGGKSDDKKCLSKVMVYNPKKFEWKELAPMTVARSLCGAVLHKGKVWVAAGVVEGGLTASVEVYNIATNKWETQTEFPQERSSLSLVSMDDVLYGIGGFAMVQAEGEQQFAPKEMTDVWKFDEEKKEWVGLLREIRYAAGASCQSVKLNVLKMAKL</sequence>
<dbReference type="PIRSF" id="PIRSF037037">
    <property type="entry name" value="Kelch-like_protein_gigaxonin"/>
    <property type="match status" value="1"/>
</dbReference>
<dbReference type="Proteomes" id="UP001318040">
    <property type="component" value="Chromosome 4"/>
</dbReference>
<keyword evidence="4" id="KW-0677">Repeat</keyword>
<dbReference type="Pfam" id="PF24681">
    <property type="entry name" value="Kelch_KLHDC2_KLHL20_DRC7"/>
    <property type="match status" value="1"/>
</dbReference>
<reference evidence="7" key="1">
    <citation type="submission" date="2025-08" db="UniProtKB">
        <authorList>
            <consortium name="RefSeq"/>
        </authorList>
    </citation>
    <scope>IDENTIFICATION</scope>
    <source>
        <tissue evidence="7">Sperm</tissue>
    </source>
</reference>
<dbReference type="InterPro" id="IPR006652">
    <property type="entry name" value="Kelch_1"/>
</dbReference>
<gene>
    <name evidence="7" type="primary">KLHL41</name>
</gene>
<evidence type="ECO:0000256" key="4">
    <source>
        <dbReference type="ARBA" id="ARBA00022737"/>
    </source>
</evidence>
<dbReference type="AlphaFoldDB" id="A0AAJ7WMA3"/>
<protein>
    <submittedName>
        <fullName evidence="7">Kelch-like protein 41</fullName>
    </submittedName>
</protein>
<evidence type="ECO:0000313" key="7">
    <source>
        <dbReference type="RefSeq" id="XP_032801758.1"/>
    </source>
</evidence>
<feature type="domain" description="BTB" evidence="5">
    <location>
        <begin position="37"/>
        <end position="113"/>
    </location>
</feature>
<dbReference type="Gene3D" id="1.25.40.420">
    <property type="match status" value="1"/>
</dbReference>
<proteinExistence type="predicted"/>
<keyword evidence="2" id="KW-0880">Kelch repeat</keyword>
<keyword evidence="3" id="KW-0963">Cytoplasm</keyword>
<dbReference type="SUPFAM" id="SSF54695">
    <property type="entry name" value="POZ domain"/>
    <property type="match status" value="1"/>
</dbReference>
<dbReference type="Gene3D" id="2.120.10.80">
    <property type="entry name" value="Kelch-type beta propeller"/>
    <property type="match status" value="1"/>
</dbReference>
<evidence type="ECO:0000256" key="3">
    <source>
        <dbReference type="ARBA" id="ARBA00022490"/>
    </source>
</evidence>